<organism evidence="2 3">
    <name type="scientific">Clitoria ternatea</name>
    <name type="common">Butterfly pea</name>
    <dbReference type="NCBI Taxonomy" id="43366"/>
    <lineage>
        <taxon>Eukaryota</taxon>
        <taxon>Viridiplantae</taxon>
        <taxon>Streptophyta</taxon>
        <taxon>Embryophyta</taxon>
        <taxon>Tracheophyta</taxon>
        <taxon>Spermatophyta</taxon>
        <taxon>Magnoliopsida</taxon>
        <taxon>eudicotyledons</taxon>
        <taxon>Gunneridae</taxon>
        <taxon>Pentapetalae</taxon>
        <taxon>rosids</taxon>
        <taxon>fabids</taxon>
        <taxon>Fabales</taxon>
        <taxon>Fabaceae</taxon>
        <taxon>Papilionoideae</taxon>
        <taxon>50 kb inversion clade</taxon>
        <taxon>NPAAA clade</taxon>
        <taxon>indigoferoid/millettioid clade</taxon>
        <taxon>Phaseoleae</taxon>
        <taxon>Clitoria</taxon>
    </lineage>
</organism>
<name>A0AAN9I004_CLITE</name>
<reference evidence="2 3" key="1">
    <citation type="submission" date="2024-01" db="EMBL/GenBank/DDBJ databases">
        <title>The genomes of 5 underutilized Papilionoideae crops provide insights into root nodulation and disease resistance.</title>
        <authorList>
            <person name="Yuan L."/>
        </authorList>
    </citation>
    <scope>NUCLEOTIDE SEQUENCE [LARGE SCALE GENOMIC DNA]</scope>
    <source>
        <strain evidence="2">LY-2023</strain>
        <tissue evidence="2">Leaf</tissue>
    </source>
</reference>
<sequence length="69" mass="7836">MPLSHAEHSSYLNNNNLDSGFGWFFSVAFSVIFLCLSSIGPFIWYPIKHIRSSQDTLKAKEENEVTCPL</sequence>
<evidence type="ECO:0000313" key="2">
    <source>
        <dbReference type="EMBL" id="KAK7262433.1"/>
    </source>
</evidence>
<protein>
    <submittedName>
        <fullName evidence="2">Uncharacterized protein</fullName>
    </submittedName>
</protein>
<accession>A0AAN9I004</accession>
<keyword evidence="1" id="KW-0472">Membrane</keyword>
<dbReference type="EMBL" id="JAYKXN010000008">
    <property type="protein sequence ID" value="KAK7262433.1"/>
    <property type="molecule type" value="Genomic_DNA"/>
</dbReference>
<keyword evidence="1" id="KW-1133">Transmembrane helix</keyword>
<evidence type="ECO:0000256" key="1">
    <source>
        <dbReference type="SAM" id="Phobius"/>
    </source>
</evidence>
<keyword evidence="1" id="KW-0812">Transmembrane</keyword>
<feature type="transmembrane region" description="Helical" evidence="1">
    <location>
        <begin position="20"/>
        <end position="45"/>
    </location>
</feature>
<comment type="caution">
    <text evidence="2">The sequence shown here is derived from an EMBL/GenBank/DDBJ whole genome shotgun (WGS) entry which is preliminary data.</text>
</comment>
<evidence type="ECO:0000313" key="3">
    <source>
        <dbReference type="Proteomes" id="UP001359559"/>
    </source>
</evidence>
<proteinExistence type="predicted"/>
<gene>
    <name evidence="2" type="ORF">RJT34_30006</name>
</gene>
<dbReference type="Proteomes" id="UP001359559">
    <property type="component" value="Unassembled WGS sequence"/>
</dbReference>
<keyword evidence="3" id="KW-1185">Reference proteome</keyword>
<dbReference type="AlphaFoldDB" id="A0AAN9I004"/>